<dbReference type="HOGENOM" id="CLU_070764_9_1_9"/>
<dbReference type="InterPro" id="IPR029479">
    <property type="entry name" value="Nitroreductase"/>
</dbReference>
<evidence type="ECO:0000313" key="6">
    <source>
        <dbReference type="EMBL" id="AEV94502.1"/>
    </source>
</evidence>
<accession>G8PA63</accession>
<dbReference type="EMBL" id="CP003137">
    <property type="protein sequence ID" value="AEV94502.1"/>
    <property type="molecule type" value="Genomic_DNA"/>
</dbReference>
<feature type="compositionally biased region" description="Polar residues" evidence="4">
    <location>
        <begin position="66"/>
        <end position="80"/>
    </location>
</feature>
<dbReference type="Pfam" id="PF00881">
    <property type="entry name" value="Nitroreductase"/>
    <property type="match status" value="1"/>
</dbReference>
<dbReference type="PANTHER" id="PTHR23026:SF90">
    <property type="entry name" value="IODOTYROSINE DEIODINASE 1"/>
    <property type="match status" value="1"/>
</dbReference>
<feature type="domain" description="Nitroreductase" evidence="5">
    <location>
        <begin position="7"/>
        <end position="193"/>
    </location>
</feature>
<dbReference type="GO" id="GO:0016491">
    <property type="term" value="F:oxidoreductase activity"/>
    <property type="evidence" value="ECO:0007669"/>
    <property type="project" value="UniProtKB-KW"/>
</dbReference>
<gene>
    <name evidence="6" type="ordered locus">PECL_179</name>
</gene>
<dbReference type="Gene3D" id="3.40.109.10">
    <property type="entry name" value="NADH Oxidase"/>
    <property type="match status" value="1"/>
</dbReference>
<keyword evidence="3" id="KW-0560">Oxidoreductase</keyword>
<evidence type="ECO:0000313" key="7">
    <source>
        <dbReference type="Proteomes" id="UP000005444"/>
    </source>
</evidence>
<dbReference type="KEGG" id="pce:PECL_179"/>
<dbReference type="RefSeq" id="WP_014214700.1">
    <property type="nucleotide sequence ID" value="NC_016605.1"/>
</dbReference>
<dbReference type="Proteomes" id="UP000005444">
    <property type="component" value="Chromosome"/>
</dbReference>
<evidence type="ECO:0000256" key="4">
    <source>
        <dbReference type="SAM" id="MobiDB-lite"/>
    </source>
</evidence>
<dbReference type="PATRIC" id="fig|701521.8.peg.168"/>
<sequence>METREAIYKRQSIRHFKDQAIQQTVLEEIVKDAQRAPSWANSQPGHVYVAIGSTLKEIKKRHLEKSQQGASGNSDLETTHRNTWSVEAQTNMENWSRFVSQRLQEEHSPVFAFQDAQFNLFNSAAIAYLTLPQNANGWSLYDLGAFGQTLMLSAIDRGIQSMPAYELVKYPKDLRETMGIPSSEMIVMGIGLGFPDGSGINQIYTKRNEIDKILTIKK</sequence>
<dbReference type="eggNOG" id="COG0778">
    <property type="taxonomic scope" value="Bacteria"/>
</dbReference>
<dbReference type="InterPro" id="IPR000415">
    <property type="entry name" value="Nitroreductase-like"/>
</dbReference>
<dbReference type="SUPFAM" id="SSF55469">
    <property type="entry name" value="FMN-dependent nitroreductase-like"/>
    <property type="match status" value="1"/>
</dbReference>
<keyword evidence="1" id="KW-0285">Flavoprotein</keyword>
<organism evidence="6 7">
    <name type="scientific">Pediococcus claussenii (strain ATCC BAA-344 / DSM 14800 / JCM 18046 / KCTC 3811 / LMG 21948 / P06)</name>
    <dbReference type="NCBI Taxonomy" id="701521"/>
    <lineage>
        <taxon>Bacteria</taxon>
        <taxon>Bacillati</taxon>
        <taxon>Bacillota</taxon>
        <taxon>Bacilli</taxon>
        <taxon>Lactobacillales</taxon>
        <taxon>Lactobacillaceae</taxon>
        <taxon>Pediococcus</taxon>
    </lineage>
</organism>
<keyword evidence="7" id="KW-1185">Reference proteome</keyword>
<keyword evidence="2" id="KW-0288">FMN</keyword>
<dbReference type="STRING" id="701521.PECL_179"/>
<feature type="region of interest" description="Disordered" evidence="4">
    <location>
        <begin position="61"/>
        <end position="80"/>
    </location>
</feature>
<evidence type="ECO:0000256" key="2">
    <source>
        <dbReference type="ARBA" id="ARBA00022643"/>
    </source>
</evidence>
<dbReference type="AlphaFoldDB" id="G8PA63"/>
<proteinExistence type="predicted"/>
<evidence type="ECO:0000256" key="1">
    <source>
        <dbReference type="ARBA" id="ARBA00022630"/>
    </source>
</evidence>
<dbReference type="InterPro" id="IPR050627">
    <property type="entry name" value="Nitroreductase/BluB"/>
</dbReference>
<protein>
    <submittedName>
        <fullName evidence="6">Nitroreductase family protein</fullName>
    </submittedName>
</protein>
<name>G8PA63_PEDCP</name>
<dbReference type="CDD" id="cd02136">
    <property type="entry name" value="PnbA_NfnB-like"/>
    <property type="match status" value="1"/>
</dbReference>
<dbReference type="PANTHER" id="PTHR23026">
    <property type="entry name" value="NADPH NITROREDUCTASE"/>
    <property type="match status" value="1"/>
</dbReference>
<evidence type="ECO:0000256" key="3">
    <source>
        <dbReference type="ARBA" id="ARBA00023002"/>
    </source>
</evidence>
<evidence type="ECO:0000259" key="5">
    <source>
        <dbReference type="Pfam" id="PF00881"/>
    </source>
</evidence>
<reference evidence="6 7" key="1">
    <citation type="journal article" date="2012" name="J. Bacteriol.">
        <title>Complete Genome Sequence of the Beer Spoilage Organism Pediococcus claussenii ATCC BAA-344T.</title>
        <authorList>
            <person name="Pittet V."/>
            <person name="Abegunde T."/>
            <person name="Marfleet T."/>
            <person name="Haakensen M."/>
            <person name="Morrow K."/>
            <person name="Jayaprakash T."/>
            <person name="Schroeder K."/>
            <person name="Trost B."/>
            <person name="Byrns S."/>
            <person name="Bergsveinson J."/>
            <person name="Kusalik A."/>
            <person name="Ziola B."/>
        </authorList>
    </citation>
    <scope>NUCLEOTIDE SEQUENCE [LARGE SCALE GENOMIC DNA]</scope>
    <source>
        <strain evidence="6 7">ATCC BAA-344</strain>
    </source>
</reference>